<dbReference type="Pfam" id="PF18758">
    <property type="entry name" value="KDZ"/>
    <property type="match status" value="1"/>
</dbReference>
<gene>
    <name evidence="2" type="ORF">C8F04DRAFT_1260095</name>
</gene>
<organism evidence="2 3">
    <name type="scientific">Mycena alexandri</name>
    <dbReference type="NCBI Taxonomy" id="1745969"/>
    <lineage>
        <taxon>Eukaryota</taxon>
        <taxon>Fungi</taxon>
        <taxon>Dikarya</taxon>
        <taxon>Basidiomycota</taxon>
        <taxon>Agaricomycotina</taxon>
        <taxon>Agaricomycetes</taxon>
        <taxon>Agaricomycetidae</taxon>
        <taxon>Agaricales</taxon>
        <taxon>Marasmiineae</taxon>
        <taxon>Mycenaceae</taxon>
        <taxon>Mycena</taxon>
    </lineage>
</organism>
<accession>A0AAD6X6V1</accession>
<comment type="caution">
    <text evidence="2">The sequence shown here is derived from an EMBL/GenBank/DDBJ whole genome shotgun (WGS) entry which is preliminary data.</text>
</comment>
<dbReference type="AlphaFoldDB" id="A0AAD6X6V1"/>
<evidence type="ECO:0000256" key="1">
    <source>
        <dbReference type="SAM" id="MobiDB-lite"/>
    </source>
</evidence>
<evidence type="ECO:0000313" key="2">
    <source>
        <dbReference type="EMBL" id="KAJ7034329.1"/>
    </source>
</evidence>
<evidence type="ECO:0000313" key="3">
    <source>
        <dbReference type="Proteomes" id="UP001218188"/>
    </source>
</evidence>
<dbReference type="EMBL" id="JARJCM010000058">
    <property type="protein sequence ID" value="KAJ7034329.1"/>
    <property type="molecule type" value="Genomic_DNA"/>
</dbReference>
<proteinExistence type="predicted"/>
<keyword evidence="3" id="KW-1185">Reference proteome</keyword>
<reference evidence="2" key="1">
    <citation type="submission" date="2023-03" db="EMBL/GenBank/DDBJ databases">
        <title>Massive genome expansion in bonnet fungi (Mycena s.s.) driven by repeated elements and novel gene families across ecological guilds.</title>
        <authorList>
            <consortium name="Lawrence Berkeley National Laboratory"/>
            <person name="Harder C.B."/>
            <person name="Miyauchi S."/>
            <person name="Viragh M."/>
            <person name="Kuo A."/>
            <person name="Thoen E."/>
            <person name="Andreopoulos B."/>
            <person name="Lu D."/>
            <person name="Skrede I."/>
            <person name="Drula E."/>
            <person name="Henrissat B."/>
            <person name="Morin E."/>
            <person name="Kohler A."/>
            <person name="Barry K."/>
            <person name="LaButti K."/>
            <person name="Morin E."/>
            <person name="Salamov A."/>
            <person name="Lipzen A."/>
            <person name="Mereny Z."/>
            <person name="Hegedus B."/>
            <person name="Baldrian P."/>
            <person name="Stursova M."/>
            <person name="Weitz H."/>
            <person name="Taylor A."/>
            <person name="Grigoriev I.V."/>
            <person name="Nagy L.G."/>
            <person name="Martin F."/>
            <person name="Kauserud H."/>
        </authorList>
    </citation>
    <scope>NUCLEOTIDE SEQUENCE</scope>
    <source>
        <strain evidence="2">CBHHK200</strain>
    </source>
</reference>
<feature type="region of interest" description="Disordered" evidence="1">
    <location>
        <begin position="1077"/>
        <end position="1100"/>
    </location>
</feature>
<dbReference type="PANTHER" id="PTHR33096">
    <property type="entry name" value="CXC2 DOMAIN-CONTAINING PROTEIN"/>
    <property type="match status" value="1"/>
</dbReference>
<name>A0AAD6X6V1_9AGAR</name>
<dbReference type="Proteomes" id="UP001218188">
    <property type="component" value="Unassembled WGS sequence"/>
</dbReference>
<evidence type="ECO:0008006" key="4">
    <source>
        <dbReference type="Google" id="ProtNLM"/>
    </source>
</evidence>
<sequence>MTHVANLLRHNQVIPRTAGEIYLLSKEGSARAAYWLLTTGSNKAPKPIPLEQQTSTNFDNSMQVYLGEAPMGDDETTVLIAERSGASSVQSGTHIKLNIAISLYEQMLARDWPLGMRVAPNRFADIMIVDHASPYPPDVTAWYTINALCPRRTRKGTSMQRHKFFELLMRILSVHGALFRIATFGGYPDNDLPLEHYPFRTDNITASLVVSWLIQHGIKKDGEAVRIMEDFARARRNMREGRMDPSGTVFKSGDWPRDSAEVLTLREDEVTPWAKLRHATPQEFVTTQYPECPADAMEADETWLGSVGHRYKLTLPSYTFFAGDSTIAPSLVRQGLFPCTPYFATVVFTARTLNTFHSLRMRCPRLGKQAFLRSISDMHGIAPRPYLQTQFSAAYDLFLRVKEVVRHRVAQLLGRDGPDWRLQNACPACLYKVEGEEALDPPFFLTMDGNNSLKRVERWEGYTTADGVKVSGESVEAIDDRAAPRDYYIPAAEVDRFAKGGGEELLKGFLPDPKWAEGTDGCGDGWQNMKEHVTQKARGVYAETGIFGAFCRHSVCLLICDMIRSGELAKYGLAATFHLISVLGKYRLGYDIGCKFEKWVYTHPLTARAALEHGFEAVVGAFHGTGHKRLCQVRKMPIYTTGSGLEAFENMESVFSKSNALAGTTRHASHFHRQRDIVEYFAHADNYDALAGITSPLDSKYRHALQVLARADQLLEAMDGLGLDRADKSVFSTWLDAERAALEKLPTDPPEETLQMEYYRKLVDLGVSQDNADKVLAVRIIASPPMGSPEYNEFNKRMRKEEAERRRVLDRHERCVTVVEDLERRLDIGAGERWTPGSEEWVAAATLTREYQYRKSLDRLQSLIVARLLELSKANMVETGYKMRNHIAKAIQARSKSLKTALTLYNAAAENLGDRPALTWEEILEMGRLEDFDLLRLAREDIRDVPWAQPGARSTLDLYFQLLRAEEERERLNIEIKRWVTWMKEERDFLQYHECRLKEEGQAARALQVHKYRMQQGRFYGRHQDRLLKLSRLPGFTGSIEPGVGLCRIRRAVLEYGDAAPAAEEPVAGVEAALAASAAAENQTGGDDGGAQDVDEADTEAGFEAVLNVAEDRDGAEEGP</sequence>
<dbReference type="PANTHER" id="PTHR33096:SF1">
    <property type="entry name" value="CXC1-LIKE CYSTEINE CLUSTER ASSOCIATED WITH KDZ TRANSPOSASES DOMAIN-CONTAINING PROTEIN"/>
    <property type="match status" value="1"/>
</dbReference>
<dbReference type="InterPro" id="IPR040521">
    <property type="entry name" value="KDZ"/>
</dbReference>
<protein>
    <recommendedName>
        <fullName evidence="4">CxC2-like cysteine cluster KDZ transposase-associated domain-containing protein</fullName>
    </recommendedName>
</protein>